<sequence>MLLRQRGVQDCDNLRCVGVMKNAAKIEEGFPLSIRQAHEAQIHFRRGSSQTKFSKCAFSKSTMPVATGQRPNPAVEPAVCLHDPLYPESAWVAWTGA</sequence>
<name>A0ACC1N4F0_9PEZI</name>
<gene>
    <name evidence="1" type="ORF">NUW58_g8748</name>
</gene>
<dbReference type="EMBL" id="JAPDGR010002799">
    <property type="protein sequence ID" value="KAJ2974160.1"/>
    <property type="molecule type" value="Genomic_DNA"/>
</dbReference>
<comment type="caution">
    <text evidence="1">The sequence shown here is derived from an EMBL/GenBank/DDBJ whole genome shotgun (WGS) entry which is preliminary data.</text>
</comment>
<dbReference type="Proteomes" id="UP001143856">
    <property type="component" value="Unassembled WGS sequence"/>
</dbReference>
<accession>A0ACC1N4F0</accession>
<keyword evidence="2" id="KW-1185">Reference proteome</keyword>
<protein>
    <submittedName>
        <fullName evidence="1">Uncharacterized protein</fullName>
    </submittedName>
</protein>
<reference evidence="1" key="1">
    <citation type="submission" date="2022-10" db="EMBL/GenBank/DDBJ databases">
        <title>Genome Sequence of Xylaria curta.</title>
        <authorList>
            <person name="Buettner E."/>
        </authorList>
    </citation>
    <scope>NUCLEOTIDE SEQUENCE</scope>
    <source>
        <strain evidence="1">Babe10</strain>
    </source>
</reference>
<proteinExistence type="predicted"/>
<evidence type="ECO:0000313" key="1">
    <source>
        <dbReference type="EMBL" id="KAJ2974160.1"/>
    </source>
</evidence>
<evidence type="ECO:0000313" key="2">
    <source>
        <dbReference type="Proteomes" id="UP001143856"/>
    </source>
</evidence>
<organism evidence="1 2">
    <name type="scientific">Xylaria curta</name>
    <dbReference type="NCBI Taxonomy" id="42375"/>
    <lineage>
        <taxon>Eukaryota</taxon>
        <taxon>Fungi</taxon>
        <taxon>Dikarya</taxon>
        <taxon>Ascomycota</taxon>
        <taxon>Pezizomycotina</taxon>
        <taxon>Sordariomycetes</taxon>
        <taxon>Xylariomycetidae</taxon>
        <taxon>Xylariales</taxon>
        <taxon>Xylariaceae</taxon>
        <taxon>Xylaria</taxon>
    </lineage>
</organism>